<keyword evidence="2" id="KW-1133">Transmembrane helix</keyword>
<dbReference type="Pfam" id="PF07811">
    <property type="entry name" value="TadE"/>
    <property type="match status" value="1"/>
</dbReference>
<dbReference type="RefSeq" id="WP_114661338.1">
    <property type="nucleotide sequence ID" value="NZ_CP031194.1"/>
</dbReference>
<dbReference type="InterPro" id="IPR012495">
    <property type="entry name" value="TadE-like_dom"/>
</dbReference>
<keyword evidence="5" id="KW-1185">Reference proteome</keyword>
<keyword evidence="2" id="KW-0812">Transmembrane</keyword>
<dbReference type="OrthoDB" id="4335656at2"/>
<dbReference type="AlphaFoldDB" id="A0A345HTJ0"/>
<gene>
    <name evidence="4" type="ORF">DVK44_22815</name>
</gene>
<evidence type="ECO:0000313" key="4">
    <source>
        <dbReference type="EMBL" id="AXG80014.1"/>
    </source>
</evidence>
<evidence type="ECO:0000256" key="2">
    <source>
        <dbReference type="SAM" id="Phobius"/>
    </source>
</evidence>
<accession>A0A345HTJ0</accession>
<dbReference type="KEGG" id="spad:DVK44_22815"/>
<dbReference type="Proteomes" id="UP000253868">
    <property type="component" value="Chromosome"/>
</dbReference>
<organism evidence="4 5">
    <name type="scientific">Streptomyces paludis</name>
    <dbReference type="NCBI Taxonomy" id="2282738"/>
    <lineage>
        <taxon>Bacteria</taxon>
        <taxon>Bacillati</taxon>
        <taxon>Actinomycetota</taxon>
        <taxon>Actinomycetes</taxon>
        <taxon>Kitasatosporales</taxon>
        <taxon>Streptomycetaceae</taxon>
        <taxon>Streptomyces</taxon>
    </lineage>
</organism>
<feature type="region of interest" description="Disordered" evidence="1">
    <location>
        <begin position="1"/>
        <end position="23"/>
    </location>
</feature>
<reference evidence="5" key="1">
    <citation type="submission" date="2018-07" db="EMBL/GenBank/DDBJ databases">
        <authorList>
            <person name="Zhao J."/>
        </authorList>
    </citation>
    <scope>NUCLEOTIDE SEQUENCE [LARGE SCALE GENOMIC DNA]</scope>
    <source>
        <strain evidence="5">GSSD-12</strain>
    </source>
</reference>
<evidence type="ECO:0000259" key="3">
    <source>
        <dbReference type="Pfam" id="PF07811"/>
    </source>
</evidence>
<keyword evidence="2" id="KW-0472">Membrane</keyword>
<name>A0A345HTJ0_9ACTN</name>
<feature type="transmembrane region" description="Helical" evidence="2">
    <location>
        <begin position="31"/>
        <end position="54"/>
    </location>
</feature>
<evidence type="ECO:0000256" key="1">
    <source>
        <dbReference type="SAM" id="MobiDB-lite"/>
    </source>
</evidence>
<evidence type="ECO:0000313" key="5">
    <source>
        <dbReference type="Proteomes" id="UP000253868"/>
    </source>
</evidence>
<sequence length="134" mass="13889">MLTTLTIGKRLHGTPPGSGRSRDRGQAAVEFVGVISLLLVAALAAIQLGIAAYAMQQAGTASRAAARAATYRESTMTADQAGRAALSDWLAKGSGFTVVGGNQQVKVTARVPIPSVLPLFDLPDARRSTVMPLD</sequence>
<feature type="domain" description="TadE-like" evidence="3">
    <location>
        <begin position="25"/>
        <end position="67"/>
    </location>
</feature>
<dbReference type="EMBL" id="CP031194">
    <property type="protein sequence ID" value="AXG80014.1"/>
    <property type="molecule type" value="Genomic_DNA"/>
</dbReference>
<protein>
    <submittedName>
        <fullName evidence="4">Pilus assembly protein</fullName>
    </submittedName>
</protein>
<proteinExistence type="predicted"/>